<accession>R0MF82</accession>
<evidence type="ECO:0000313" key="1">
    <source>
        <dbReference type="EMBL" id="EOB11388.1"/>
    </source>
</evidence>
<gene>
    <name evidence="1" type="ORF">NBO_1225g0002</name>
</gene>
<protein>
    <submittedName>
        <fullName evidence="1">Uncharacterized protein</fullName>
    </submittedName>
</protein>
<reference evidence="1 2" key="1">
    <citation type="journal article" date="2013" name="BMC Genomics">
        <title>Comparative genomics of parasitic silkworm microsporidia reveal an association between genome expansion and host adaptation.</title>
        <authorList>
            <person name="Pan G."/>
            <person name="Xu J."/>
            <person name="Li T."/>
            <person name="Xia Q."/>
            <person name="Liu S.L."/>
            <person name="Zhang G."/>
            <person name="Li S."/>
            <person name="Li C."/>
            <person name="Liu H."/>
            <person name="Yang L."/>
            <person name="Liu T."/>
            <person name="Zhang X."/>
            <person name="Wu Z."/>
            <person name="Fan W."/>
            <person name="Dang X."/>
            <person name="Xiang H."/>
            <person name="Tao M."/>
            <person name="Li Y."/>
            <person name="Hu J."/>
            <person name="Li Z."/>
            <person name="Lin L."/>
            <person name="Luo J."/>
            <person name="Geng L."/>
            <person name="Wang L."/>
            <person name="Long M."/>
            <person name="Wan Y."/>
            <person name="He N."/>
            <person name="Zhang Z."/>
            <person name="Lu C."/>
            <person name="Keeling P.J."/>
            <person name="Wang J."/>
            <person name="Xiang Z."/>
            <person name="Zhou Z."/>
        </authorList>
    </citation>
    <scope>NUCLEOTIDE SEQUENCE [LARGE SCALE GENOMIC DNA]</scope>
    <source>
        <strain evidence="2">CQ1 / CVCC 102059</strain>
    </source>
</reference>
<keyword evidence="2" id="KW-1185">Reference proteome</keyword>
<dbReference type="EMBL" id="KB910132">
    <property type="protein sequence ID" value="EOB11388.1"/>
    <property type="molecule type" value="Genomic_DNA"/>
</dbReference>
<sequence>MLVKMVYARQTYQRYITSLIWAYTYQKSITSFKPLFYFIHIDPELILITLYSNVLINFSSNKISLVTFDQIKGSNIVKVRFLLSAVFSSPRVIKFLWSLL</sequence>
<name>R0MF82_NOSB1</name>
<dbReference type="AlphaFoldDB" id="R0MF82"/>
<evidence type="ECO:0000313" key="2">
    <source>
        <dbReference type="Proteomes" id="UP000016927"/>
    </source>
</evidence>
<dbReference type="VEuPathDB" id="MicrosporidiaDB:NBO_1225g0002"/>
<organism evidence="1 2">
    <name type="scientific">Nosema bombycis (strain CQ1 / CVCC 102059)</name>
    <name type="common">Microsporidian parasite</name>
    <name type="synonym">Pebrine of silkworm</name>
    <dbReference type="NCBI Taxonomy" id="578461"/>
    <lineage>
        <taxon>Eukaryota</taxon>
        <taxon>Fungi</taxon>
        <taxon>Fungi incertae sedis</taxon>
        <taxon>Microsporidia</taxon>
        <taxon>Nosematidae</taxon>
        <taxon>Nosema</taxon>
    </lineage>
</organism>
<proteinExistence type="predicted"/>
<dbReference type="Proteomes" id="UP000016927">
    <property type="component" value="Unassembled WGS sequence"/>
</dbReference>
<dbReference type="HOGENOM" id="CLU_2306865_0_0_1"/>